<evidence type="ECO:0000313" key="2">
    <source>
        <dbReference type="EMBL" id="CAD9281805.1"/>
    </source>
</evidence>
<reference evidence="2" key="1">
    <citation type="submission" date="2021-01" db="EMBL/GenBank/DDBJ databases">
        <authorList>
            <person name="Corre E."/>
            <person name="Pelletier E."/>
            <person name="Niang G."/>
            <person name="Scheremetjew M."/>
            <person name="Finn R."/>
            <person name="Kale V."/>
            <person name="Holt S."/>
            <person name="Cochrane G."/>
            <person name="Meng A."/>
            <person name="Brown T."/>
            <person name="Cohen L."/>
        </authorList>
    </citation>
    <scope>NUCLEOTIDE SEQUENCE</scope>
    <source>
        <strain evidence="2">CCMP 410</strain>
    </source>
</reference>
<accession>A0A7S1UXV7</accession>
<organism evidence="2">
    <name type="scientific">Grammatophora oceanica</name>
    <dbReference type="NCBI Taxonomy" id="210454"/>
    <lineage>
        <taxon>Eukaryota</taxon>
        <taxon>Sar</taxon>
        <taxon>Stramenopiles</taxon>
        <taxon>Ochrophyta</taxon>
        <taxon>Bacillariophyta</taxon>
        <taxon>Fragilariophyceae</taxon>
        <taxon>Fragilariophycidae</taxon>
        <taxon>Rhabdonematales</taxon>
        <taxon>Grammatophoraceae</taxon>
        <taxon>Grammatophora</taxon>
    </lineage>
</organism>
<gene>
    <name evidence="2" type="ORF">GOCE00092_LOCUS10716</name>
</gene>
<sequence length="149" mass="16791">MPFLIGGMGQRGINTTGRGADRYYDMQKAEEAVTYYDEFRNNTIYVPTGKYMNYPGNDTYNGGYHYDGRADVYSHIGHAFGHGMLELLKKKENNHRSDDNNKRSPLLRYEKKLTEETLESSSTPQPLAPSSMIENGMHTLRGVAAALMA</sequence>
<dbReference type="AlphaFoldDB" id="A0A7S1UXV7"/>
<dbReference type="EMBL" id="HBGK01021071">
    <property type="protein sequence ID" value="CAD9281805.1"/>
    <property type="molecule type" value="Transcribed_RNA"/>
</dbReference>
<name>A0A7S1UXV7_9STRA</name>
<feature type="region of interest" description="Disordered" evidence="1">
    <location>
        <begin position="114"/>
        <end position="134"/>
    </location>
</feature>
<protein>
    <submittedName>
        <fullName evidence="2">Uncharacterized protein</fullName>
    </submittedName>
</protein>
<evidence type="ECO:0000256" key="1">
    <source>
        <dbReference type="SAM" id="MobiDB-lite"/>
    </source>
</evidence>
<proteinExistence type="predicted"/>